<dbReference type="EMBL" id="MK243454">
    <property type="protein sequence ID" value="QAR16266.1"/>
    <property type="molecule type" value="Genomic_DNA"/>
</dbReference>
<dbReference type="AlphaFoldDB" id="A0A410J6G8"/>
<sequence length="60" mass="6703">MNYMHLRFNELTTVLCIAANAIIILGILIIRKGRHIGIGQAFIFTGLILNTNCFVFALKP</sequence>
<name>A0A410J6G8_ACIBA</name>
<keyword evidence="1" id="KW-0472">Membrane</keyword>
<proteinExistence type="predicted"/>
<feature type="transmembrane region" description="Helical" evidence="1">
    <location>
        <begin position="36"/>
        <end position="58"/>
    </location>
</feature>
<keyword evidence="1" id="KW-1133">Transmembrane helix</keyword>
<protein>
    <submittedName>
        <fullName evidence="2">Uncharacterized protein</fullName>
    </submittedName>
</protein>
<evidence type="ECO:0000256" key="1">
    <source>
        <dbReference type="SAM" id="Phobius"/>
    </source>
</evidence>
<evidence type="ECO:0000313" key="2">
    <source>
        <dbReference type="EMBL" id="QAR16266.1"/>
    </source>
</evidence>
<accession>A0A410J6G8</accession>
<keyword evidence="2" id="KW-0614">Plasmid</keyword>
<feature type="transmembrane region" description="Helical" evidence="1">
    <location>
        <begin position="12"/>
        <end position="30"/>
    </location>
</feature>
<geneLocation type="plasmid" evidence="2">
    <name>pCRA914-67</name>
</geneLocation>
<keyword evidence="1" id="KW-0812">Transmembrane</keyword>
<reference evidence="2" key="1">
    <citation type="submission" date="2018-11" db="EMBL/GenBank/DDBJ databases">
        <title>Acinetobacter baumannii harbouring OXA-235.</title>
        <authorList>
            <person name="Boyd D.A."/>
            <person name="Mataseje L.F."/>
            <person name="Bharat A."/>
            <person name="Katz K."/>
            <person name="Mulvey M.R."/>
        </authorList>
    </citation>
    <scope>NUCLEOTIDE SEQUENCE</scope>
    <source>
        <strain evidence="2">09A16CRGN0014</strain>
        <plasmid evidence="2">pCRA914-67</plasmid>
    </source>
</reference>
<gene>
    <name evidence="2" type="ORF">PCRA914-67_560</name>
</gene>
<organism evidence="2">
    <name type="scientific">Acinetobacter baumannii</name>
    <dbReference type="NCBI Taxonomy" id="470"/>
    <lineage>
        <taxon>Bacteria</taxon>
        <taxon>Pseudomonadati</taxon>
        <taxon>Pseudomonadota</taxon>
        <taxon>Gammaproteobacteria</taxon>
        <taxon>Moraxellales</taxon>
        <taxon>Moraxellaceae</taxon>
        <taxon>Acinetobacter</taxon>
        <taxon>Acinetobacter calcoaceticus/baumannii complex</taxon>
    </lineage>
</organism>